<keyword evidence="1" id="KW-0472">Membrane</keyword>
<evidence type="ECO:0000256" key="1">
    <source>
        <dbReference type="SAM" id="Phobius"/>
    </source>
</evidence>
<keyword evidence="3" id="KW-1185">Reference proteome</keyword>
<comment type="caution">
    <text evidence="2">The sequence shown here is derived from an EMBL/GenBank/DDBJ whole genome shotgun (WGS) entry which is preliminary data.</text>
</comment>
<evidence type="ECO:0000313" key="3">
    <source>
        <dbReference type="Proteomes" id="UP000054805"/>
    </source>
</evidence>
<dbReference type="Proteomes" id="UP000054805">
    <property type="component" value="Unassembled WGS sequence"/>
</dbReference>
<keyword evidence="1" id="KW-1133">Transmembrane helix</keyword>
<gene>
    <name evidence="2" type="ORF">T4B_11449</name>
</gene>
<name>A0A0V1G9L4_TRIPS</name>
<protein>
    <submittedName>
        <fullName evidence="2">Uncharacterized protein</fullName>
    </submittedName>
</protein>
<evidence type="ECO:0000313" key="2">
    <source>
        <dbReference type="EMBL" id="KRY94891.1"/>
    </source>
</evidence>
<proteinExistence type="predicted"/>
<dbReference type="AlphaFoldDB" id="A0A0V1G9L4"/>
<feature type="transmembrane region" description="Helical" evidence="1">
    <location>
        <begin position="12"/>
        <end position="32"/>
    </location>
</feature>
<accession>A0A0V1G9L4</accession>
<organism evidence="2 3">
    <name type="scientific">Trichinella pseudospiralis</name>
    <name type="common">Parasitic roundworm</name>
    <dbReference type="NCBI Taxonomy" id="6337"/>
    <lineage>
        <taxon>Eukaryota</taxon>
        <taxon>Metazoa</taxon>
        <taxon>Ecdysozoa</taxon>
        <taxon>Nematoda</taxon>
        <taxon>Enoplea</taxon>
        <taxon>Dorylaimia</taxon>
        <taxon>Trichinellida</taxon>
        <taxon>Trichinellidae</taxon>
        <taxon>Trichinella</taxon>
    </lineage>
</organism>
<reference evidence="2 3" key="1">
    <citation type="submission" date="2015-01" db="EMBL/GenBank/DDBJ databases">
        <title>Evolution of Trichinella species and genotypes.</title>
        <authorList>
            <person name="Korhonen P.K."/>
            <person name="Edoardo P."/>
            <person name="Giuseppe L.R."/>
            <person name="Gasser R.B."/>
        </authorList>
    </citation>
    <scope>NUCLEOTIDE SEQUENCE [LARGE SCALE GENOMIC DNA]</scope>
    <source>
        <strain evidence="2">ISS588</strain>
    </source>
</reference>
<keyword evidence="1" id="KW-0812">Transmembrane</keyword>
<sequence>MEWGVRGEREPGWKMVYLVIFLTVGMETRVYIP</sequence>
<dbReference type="EMBL" id="JYDS01004802">
    <property type="protein sequence ID" value="KRY94891.1"/>
    <property type="molecule type" value="Genomic_DNA"/>
</dbReference>